<keyword evidence="4 10" id="KW-0413">Isomerase</keyword>
<dbReference type="GO" id="GO:0046872">
    <property type="term" value="F:metal ion binding"/>
    <property type="evidence" value="ECO:0007669"/>
    <property type="project" value="UniProtKB-KW"/>
</dbReference>
<evidence type="ECO:0000313" key="11">
    <source>
        <dbReference type="Proteomes" id="UP000252147"/>
    </source>
</evidence>
<evidence type="ECO:0000259" key="9">
    <source>
        <dbReference type="PROSITE" id="PS51464"/>
    </source>
</evidence>
<evidence type="ECO:0000313" key="10">
    <source>
        <dbReference type="EMBL" id="RCL38725.1"/>
    </source>
</evidence>
<keyword evidence="5" id="KW-0479">Metal-binding</keyword>
<dbReference type="PROSITE" id="PS51371">
    <property type="entry name" value="CBS"/>
    <property type="match status" value="1"/>
</dbReference>
<dbReference type="CDD" id="cd04604">
    <property type="entry name" value="CBS_pair_SIS_assoc"/>
    <property type="match status" value="1"/>
</dbReference>
<evidence type="ECO:0000256" key="2">
    <source>
        <dbReference type="ARBA" id="ARBA00022737"/>
    </source>
</evidence>
<dbReference type="PROSITE" id="PS51464">
    <property type="entry name" value="SIS"/>
    <property type="match status" value="1"/>
</dbReference>
<dbReference type="GO" id="GO:0097367">
    <property type="term" value="F:carbohydrate derivative binding"/>
    <property type="evidence" value="ECO:0007669"/>
    <property type="project" value="InterPro"/>
</dbReference>
<protein>
    <recommendedName>
        <fullName evidence="4">Arabinose 5-phosphate isomerase</fullName>
        <shortName evidence="4">API</shortName>
        <ecNumber evidence="4">5.3.1.13</ecNumber>
    </recommendedName>
</protein>
<dbReference type="AlphaFoldDB" id="A0A368BNR5"/>
<evidence type="ECO:0000256" key="1">
    <source>
        <dbReference type="ARBA" id="ARBA00008165"/>
    </source>
</evidence>
<dbReference type="Pfam" id="PF00571">
    <property type="entry name" value="CBS"/>
    <property type="match status" value="2"/>
</dbReference>
<dbReference type="EMBL" id="QOPD01000002">
    <property type="protein sequence ID" value="RCL38725.1"/>
    <property type="molecule type" value="Genomic_DNA"/>
</dbReference>
<dbReference type="InterPro" id="IPR046342">
    <property type="entry name" value="CBS_dom_sf"/>
</dbReference>
<evidence type="ECO:0000256" key="4">
    <source>
        <dbReference type="PIRNR" id="PIRNR004692"/>
    </source>
</evidence>
<dbReference type="InterPro" id="IPR035474">
    <property type="entry name" value="SIS_Kpsf"/>
</dbReference>
<sequence length="325" mass="35578">MKKINFQKEAKKALLIELDELKSFIESKSFKVNQFCEHIFKCKGKIFLTGVGKSGHIANKIAATLSSTGTPSFYIHPAEALHGDVGMIQKKDLLIAISKSGESKEIVELLPAIKNLKIKLLSITENSRSSIGSASDSHIEVRVAKEACPNGLAPTSSTTVTLALGDSVAVALLKAREFGEKDFAKSHPGGKLGRKLTLKISDVMTEVKDAPLVPKNLSIRKVLIEISKKKQGFALITSTKDKDSRILGIFSDGDLRRNLEKKIDIDDANIGQVMTKSFKTIECNLLVADAAKFMQKNKIYNLVVKENTKVVGFLTMHQILESNVL</sequence>
<dbReference type="EC" id="5.3.1.13" evidence="4"/>
<dbReference type="GO" id="GO:0005975">
    <property type="term" value="P:carbohydrate metabolic process"/>
    <property type="evidence" value="ECO:0007669"/>
    <property type="project" value="InterPro"/>
</dbReference>
<dbReference type="InterPro" id="IPR001347">
    <property type="entry name" value="SIS_dom"/>
</dbReference>
<accession>A0A368BNR5</accession>
<keyword evidence="5" id="KW-0862">Zinc</keyword>
<proteinExistence type="inferred from homology"/>
<dbReference type="Proteomes" id="UP000252147">
    <property type="component" value="Unassembled WGS sequence"/>
</dbReference>
<dbReference type="NCBIfam" id="TIGR00393">
    <property type="entry name" value="kpsF"/>
    <property type="match status" value="1"/>
</dbReference>
<dbReference type="InterPro" id="IPR050986">
    <property type="entry name" value="GutQ/KpsF_isomerases"/>
</dbReference>
<feature type="site" description="Catalytically relevant" evidence="6">
    <location>
        <position position="105"/>
    </location>
</feature>
<evidence type="ECO:0000256" key="3">
    <source>
        <dbReference type="ARBA" id="ARBA00023122"/>
    </source>
</evidence>
<dbReference type="InterPro" id="IPR004800">
    <property type="entry name" value="KdsD/KpsF-type"/>
</dbReference>
<dbReference type="PANTHER" id="PTHR42745">
    <property type="match status" value="1"/>
</dbReference>
<comment type="catalytic activity">
    <reaction evidence="4">
        <text>D-arabinose 5-phosphate = D-ribulose 5-phosphate</text>
        <dbReference type="Rhea" id="RHEA:23104"/>
        <dbReference type="ChEBI" id="CHEBI:57693"/>
        <dbReference type="ChEBI" id="CHEBI:58121"/>
        <dbReference type="EC" id="5.3.1.13"/>
    </reaction>
</comment>
<evidence type="ECO:0000256" key="7">
    <source>
        <dbReference type="PROSITE-ProRule" id="PRU00703"/>
    </source>
</evidence>
<dbReference type="Pfam" id="PF01380">
    <property type="entry name" value="SIS"/>
    <property type="match status" value="1"/>
</dbReference>
<comment type="caution">
    <text evidence="10">The sequence shown here is derived from an EMBL/GenBank/DDBJ whole genome shotgun (WGS) entry which is preliminary data.</text>
</comment>
<feature type="site" description="Catalytically relevant" evidence="6">
    <location>
        <position position="53"/>
    </location>
</feature>
<dbReference type="FunFam" id="3.40.50.10490:FF:000011">
    <property type="entry name" value="Arabinose 5-phosphate isomerase"/>
    <property type="match status" value="1"/>
</dbReference>
<dbReference type="Gene3D" id="3.10.580.10">
    <property type="entry name" value="CBS-domain"/>
    <property type="match status" value="1"/>
</dbReference>
<organism evidence="10 11">
    <name type="scientific">SAR86 cluster bacterium</name>
    <dbReference type="NCBI Taxonomy" id="2030880"/>
    <lineage>
        <taxon>Bacteria</taxon>
        <taxon>Pseudomonadati</taxon>
        <taxon>Pseudomonadota</taxon>
        <taxon>Gammaproteobacteria</taxon>
        <taxon>SAR86 cluster</taxon>
    </lineage>
</organism>
<dbReference type="GO" id="GO:0019146">
    <property type="term" value="F:arabinose-5-phosphate isomerase activity"/>
    <property type="evidence" value="ECO:0007669"/>
    <property type="project" value="UniProtKB-EC"/>
</dbReference>
<dbReference type="GO" id="GO:1901135">
    <property type="term" value="P:carbohydrate derivative metabolic process"/>
    <property type="evidence" value="ECO:0007669"/>
    <property type="project" value="InterPro"/>
</dbReference>
<feature type="site" description="Catalytically relevant" evidence="6">
    <location>
        <position position="187"/>
    </location>
</feature>
<feature type="domain" description="CBS" evidence="8">
    <location>
        <begin position="204"/>
        <end position="265"/>
    </location>
</feature>
<name>A0A368BNR5_9GAMM</name>
<dbReference type="PANTHER" id="PTHR42745:SF1">
    <property type="entry name" value="ARABINOSE 5-PHOSPHATE ISOMERASE KDSD"/>
    <property type="match status" value="1"/>
</dbReference>
<feature type="binding site" evidence="5">
    <location>
        <position position="76"/>
    </location>
    <ligand>
        <name>Zn(2+)</name>
        <dbReference type="ChEBI" id="CHEBI:29105"/>
    </ligand>
</feature>
<gene>
    <name evidence="10" type="ORF">DBW97_01565</name>
</gene>
<evidence type="ECO:0000259" key="8">
    <source>
        <dbReference type="PROSITE" id="PS51371"/>
    </source>
</evidence>
<dbReference type="InterPro" id="IPR000644">
    <property type="entry name" value="CBS_dom"/>
</dbReference>
<keyword evidence="2" id="KW-0677">Repeat</keyword>
<dbReference type="Gene3D" id="3.40.50.10490">
    <property type="entry name" value="Glucose-6-phosphate isomerase like protein, domain 1"/>
    <property type="match status" value="1"/>
</dbReference>
<evidence type="ECO:0000256" key="6">
    <source>
        <dbReference type="PIRSR" id="PIRSR004692-3"/>
    </source>
</evidence>
<dbReference type="CDD" id="cd05014">
    <property type="entry name" value="SIS_Kpsf"/>
    <property type="match status" value="1"/>
</dbReference>
<dbReference type="PIRSF" id="PIRSF004692">
    <property type="entry name" value="KdsD_KpsF"/>
    <property type="match status" value="1"/>
</dbReference>
<feature type="domain" description="SIS" evidence="9">
    <location>
        <begin position="35"/>
        <end position="178"/>
    </location>
</feature>
<reference evidence="10 11" key="1">
    <citation type="journal article" date="2018" name="Microbiome">
        <title>Fine metagenomic profile of the Mediterranean stratified and mixed water columns revealed by assembly and recruitment.</title>
        <authorList>
            <person name="Haro-Moreno J.M."/>
            <person name="Lopez-Perez M."/>
            <person name="De La Torre J.R."/>
            <person name="Picazo A."/>
            <person name="Camacho A."/>
            <person name="Rodriguez-Valera F."/>
        </authorList>
    </citation>
    <scope>NUCLEOTIDE SEQUENCE [LARGE SCALE GENOMIC DNA]</scope>
    <source>
        <strain evidence="10">MED-G83</strain>
    </source>
</reference>
<feature type="site" description="Catalytically relevant" evidence="6">
    <location>
        <position position="146"/>
    </location>
</feature>
<comment type="similarity">
    <text evidence="1 4">Belongs to the SIS family. GutQ/KpsF subfamily.</text>
</comment>
<evidence type="ECO:0000256" key="5">
    <source>
        <dbReference type="PIRSR" id="PIRSR004692-2"/>
    </source>
</evidence>
<dbReference type="SUPFAM" id="SSF53697">
    <property type="entry name" value="SIS domain"/>
    <property type="match status" value="1"/>
</dbReference>
<keyword evidence="3 7" id="KW-0129">CBS domain</keyword>
<dbReference type="InterPro" id="IPR046348">
    <property type="entry name" value="SIS_dom_sf"/>
</dbReference>